<evidence type="ECO:0000313" key="1">
    <source>
        <dbReference type="EMBL" id="CDW32184.1"/>
    </source>
</evidence>
<sequence>MIGPRDMQHVHRISFKHPLSIHVLKSGTPSVVPPLISRYNVFFCMPARLKNGLEPTANTFNIIIYGGKFQSVC</sequence>
<protein>
    <submittedName>
        <fullName evidence="1">Uncharacterized protein</fullName>
    </submittedName>
</protein>
<accession>A0A0K2U1M9</accession>
<proteinExistence type="predicted"/>
<dbReference type="AlphaFoldDB" id="A0A0K2U1M9"/>
<dbReference type="EMBL" id="HACA01014823">
    <property type="protein sequence ID" value="CDW32184.1"/>
    <property type="molecule type" value="Transcribed_RNA"/>
</dbReference>
<reference evidence="1" key="1">
    <citation type="submission" date="2014-05" db="EMBL/GenBank/DDBJ databases">
        <authorList>
            <person name="Chronopoulou M."/>
        </authorList>
    </citation>
    <scope>NUCLEOTIDE SEQUENCE</scope>
    <source>
        <tissue evidence="1">Whole organism</tissue>
    </source>
</reference>
<organism evidence="1">
    <name type="scientific">Lepeophtheirus salmonis</name>
    <name type="common">Salmon louse</name>
    <name type="synonym">Caligus salmonis</name>
    <dbReference type="NCBI Taxonomy" id="72036"/>
    <lineage>
        <taxon>Eukaryota</taxon>
        <taxon>Metazoa</taxon>
        <taxon>Ecdysozoa</taxon>
        <taxon>Arthropoda</taxon>
        <taxon>Crustacea</taxon>
        <taxon>Multicrustacea</taxon>
        <taxon>Hexanauplia</taxon>
        <taxon>Copepoda</taxon>
        <taxon>Siphonostomatoida</taxon>
        <taxon>Caligidae</taxon>
        <taxon>Lepeophtheirus</taxon>
    </lineage>
</organism>
<name>A0A0K2U1M9_LEPSM</name>